<evidence type="ECO:0000313" key="3">
    <source>
        <dbReference type="EMBL" id="QKQ28269.1"/>
    </source>
</evidence>
<keyword evidence="4" id="KW-1185">Reference proteome</keyword>
<dbReference type="KEGG" id="rev:HUE57_13100"/>
<evidence type="ECO:0000259" key="2">
    <source>
        <dbReference type="Pfam" id="PF01326"/>
    </source>
</evidence>
<gene>
    <name evidence="3" type="ORF">HUE57_13100</name>
</gene>
<accession>A0A6N0I135</accession>
<feature type="compositionally biased region" description="Polar residues" evidence="1">
    <location>
        <begin position="38"/>
        <end position="47"/>
    </location>
</feature>
<evidence type="ECO:0000313" key="4">
    <source>
        <dbReference type="Proteomes" id="UP000509658"/>
    </source>
</evidence>
<sequence length="58" mass="6398">MSEVKIHQWMMRGELPSVLAFYYSDAHKGLETGHGENTDVTVRSSATVEDPPTPHLSG</sequence>
<dbReference type="AlphaFoldDB" id="A0A6N0I135"/>
<dbReference type="Pfam" id="PF01326">
    <property type="entry name" value="PPDK_N"/>
    <property type="match status" value="1"/>
</dbReference>
<proteinExistence type="predicted"/>
<feature type="domain" description="Pyruvate phosphate dikinase AMP/ATP-binding" evidence="2">
    <location>
        <begin position="4"/>
        <end position="57"/>
    </location>
</feature>
<evidence type="ECO:0000256" key="1">
    <source>
        <dbReference type="SAM" id="MobiDB-lite"/>
    </source>
</evidence>
<name>A0A6N0I135_9GAMM</name>
<dbReference type="Proteomes" id="UP000509658">
    <property type="component" value="Chromosome"/>
</dbReference>
<dbReference type="EMBL" id="CP054491">
    <property type="protein sequence ID" value="QKQ28269.1"/>
    <property type="molecule type" value="Genomic_DNA"/>
</dbReference>
<protein>
    <recommendedName>
        <fullName evidence="2">Pyruvate phosphate dikinase AMP/ATP-binding domain-containing protein</fullName>
    </recommendedName>
</protein>
<feature type="region of interest" description="Disordered" evidence="1">
    <location>
        <begin position="30"/>
        <end position="58"/>
    </location>
</feature>
<reference evidence="3 4" key="1">
    <citation type="submission" date="2020-05" db="EMBL/GenBank/DDBJ databases">
        <title>Horizontal transmission and recombination maintain forever young bacterial symbiont genomes.</title>
        <authorList>
            <person name="Russell S.L."/>
            <person name="Pepper-Tunick E."/>
            <person name="Svedberg J."/>
            <person name="Byrne A."/>
            <person name="Ruelas Castillo J."/>
            <person name="Vollmers C."/>
            <person name="Beinart R.A."/>
            <person name="Corbett-Detig R."/>
        </authorList>
    </citation>
    <scope>NUCLEOTIDE SEQUENCE [LARGE SCALE GENOMIC DNA]</scope>
    <source>
        <strain evidence="3">Santa_Monica_outfall</strain>
    </source>
</reference>
<dbReference type="InterPro" id="IPR002192">
    <property type="entry name" value="PPDK_AMP/ATP-bd"/>
</dbReference>
<organism evidence="3 4">
    <name type="scientific">Candidatus Reidiella endopervernicosa</name>
    <dbReference type="NCBI Taxonomy" id="2738883"/>
    <lineage>
        <taxon>Bacteria</taxon>
        <taxon>Pseudomonadati</taxon>
        <taxon>Pseudomonadota</taxon>
        <taxon>Gammaproteobacteria</taxon>
        <taxon>Candidatus Reidiella</taxon>
    </lineage>
</organism>